<dbReference type="RefSeq" id="WP_144587240.1">
    <property type="nucleotide sequence ID" value="NZ_VJWX01000078.1"/>
</dbReference>
<dbReference type="GO" id="GO:0016620">
    <property type="term" value="F:oxidoreductase activity, acting on the aldehyde or oxo group of donors, NAD or NADP as acceptor"/>
    <property type="evidence" value="ECO:0007669"/>
    <property type="project" value="InterPro"/>
</dbReference>
<dbReference type="InterPro" id="IPR015590">
    <property type="entry name" value="Aldehyde_DH_dom"/>
</dbReference>
<accession>A0A558CYT4</accession>
<dbReference type="PANTHER" id="PTHR42804:SF1">
    <property type="entry name" value="ALDEHYDE DEHYDROGENASE-RELATED"/>
    <property type="match status" value="1"/>
</dbReference>
<dbReference type="SUPFAM" id="SSF53720">
    <property type="entry name" value="ALDH-like"/>
    <property type="match status" value="1"/>
</dbReference>
<evidence type="ECO:0000259" key="5">
    <source>
        <dbReference type="Pfam" id="PF00171"/>
    </source>
</evidence>
<name>A0A558CYT4_9PSEU</name>
<dbReference type="AlphaFoldDB" id="A0A558CYT4"/>
<dbReference type="PANTHER" id="PTHR42804">
    <property type="entry name" value="ALDEHYDE DEHYDROGENASE"/>
    <property type="match status" value="1"/>
</dbReference>
<dbReference type="EMBL" id="VJWX01000078">
    <property type="protein sequence ID" value="TVT53936.1"/>
    <property type="molecule type" value="Genomic_DNA"/>
</dbReference>
<dbReference type="FunFam" id="3.40.605.10:FF:000007">
    <property type="entry name" value="NAD/NADP-dependent betaine aldehyde dehydrogenase"/>
    <property type="match status" value="1"/>
</dbReference>
<dbReference type="Proteomes" id="UP000320011">
    <property type="component" value="Unassembled WGS sequence"/>
</dbReference>
<dbReference type="InterPro" id="IPR016163">
    <property type="entry name" value="Ald_DH_C"/>
</dbReference>
<dbReference type="Gene3D" id="3.40.309.10">
    <property type="entry name" value="Aldehyde Dehydrogenase, Chain A, domain 2"/>
    <property type="match status" value="1"/>
</dbReference>
<protein>
    <submittedName>
        <fullName evidence="6">Aldehyde dehydrogenase</fullName>
    </submittedName>
</protein>
<gene>
    <name evidence="6" type="ORF">FNH05_10955</name>
</gene>
<dbReference type="InterPro" id="IPR016161">
    <property type="entry name" value="Ald_DH/histidinol_DH"/>
</dbReference>
<evidence type="ECO:0000313" key="6">
    <source>
        <dbReference type="EMBL" id="TVT53936.1"/>
    </source>
</evidence>
<evidence type="ECO:0000256" key="4">
    <source>
        <dbReference type="RuleBase" id="RU003345"/>
    </source>
</evidence>
<organism evidence="6 7">
    <name type="scientific">Amycolatopsis rhizosphaerae</name>
    <dbReference type="NCBI Taxonomy" id="2053003"/>
    <lineage>
        <taxon>Bacteria</taxon>
        <taxon>Bacillati</taxon>
        <taxon>Actinomycetota</taxon>
        <taxon>Actinomycetes</taxon>
        <taxon>Pseudonocardiales</taxon>
        <taxon>Pseudonocardiaceae</taxon>
        <taxon>Amycolatopsis</taxon>
    </lineage>
</organism>
<dbReference type="FunFam" id="3.40.309.10:FF:000012">
    <property type="entry name" value="Betaine aldehyde dehydrogenase"/>
    <property type="match status" value="1"/>
</dbReference>
<dbReference type="Pfam" id="PF00171">
    <property type="entry name" value="Aldedh"/>
    <property type="match status" value="1"/>
</dbReference>
<dbReference type="InterPro" id="IPR016162">
    <property type="entry name" value="Ald_DH_N"/>
</dbReference>
<keyword evidence="2 4" id="KW-0560">Oxidoreductase</keyword>
<sequence length="490" mass="51714">MSVTVARQTELDRTRFFINGDWVKPQGTETIRALEAATGEPLGTAAMGSAADIDTAVLAARAALAKGPWGRTTPAERAEIMLRFAERLAARADATAQLVSRENGMPMALSPLANGAAPVGLLHMYARLITGIALEEIRPSEVGATIVRREPVGVVGAITAWNYPQLLAMVKIAPALAAGCTVVLKPSPETALDSYVLGEAAREAGLPPGVLNIVLAGPEAGAALVSHPEVDKIAFTGSTPTGRLIGAECGRLVRRVTLELGGKSASLFLDDGNLQTFLTGLAGTTFMNNSQTCTAQARILVARSRYAEVVEALAEHTRDLVVGDPLDERTQIGPMASEHQLARVLSYIDAARDSGARLVSGGGRPKNLDRGWFVEPTVFADVDNSDRLAREEVFGPVLAVIPFDGDDEAVAIANDSNYGLGGSVFTTDEERGIDVARRIRTGTIGVNYYALDAGSPFGGMKDSGIGRELGPEALDAYLEYKSIYVSADRL</sequence>
<comment type="similarity">
    <text evidence="1 4">Belongs to the aldehyde dehydrogenase family.</text>
</comment>
<dbReference type="InterPro" id="IPR029510">
    <property type="entry name" value="Ald_DH_CS_GLU"/>
</dbReference>
<reference evidence="6 7" key="1">
    <citation type="submission" date="2019-07" db="EMBL/GenBank/DDBJ databases">
        <authorList>
            <person name="Duangmal K."/>
            <person name="Teo W.F.A."/>
        </authorList>
    </citation>
    <scope>NUCLEOTIDE SEQUENCE [LARGE SCALE GENOMIC DNA]</scope>
    <source>
        <strain evidence="6 7">TBRC 6029</strain>
    </source>
</reference>
<dbReference type="Gene3D" id="3.40.605.10">
    <property type="entry name" value="Aldehyde Dehydrogenase, Chain A, domain 1"/>
    <property type="match status" value="1"/>
</dbReference>
<dbReference type="CDD" id="cd07139">
    <property type="entry name" value="ALDH_AldA-Rv0768"/>
    <property type="match status" value="1"/>
</dbReference>
<dbReference type="OrthoDB" id="6882680at2"/>
<feature type="active site" evidence="3">
    <location>
        <position position="259"/>
    </location>
</feature>
<evidence type="ECO:0000313" key="7">
    <source>
        <dbReference type="Proteomes" id="UP000320011"/>
    </source>
</evidence>
<feature type="domain" description="Aldehyde dehydrogenase" evidence="5">
    <location>
        <begin position="22"/>
        <end position="483"/>
    </location>
</feature>
<proteinExistence type="inferred from homology"/>
<dbReference type="PROSITE" id="PS00687">
    <property type="entry name" value="ALDEHYDE_DEHYDR_GLU"/>
    <property type="match status" value="1"/>
</dbReference>
<reference evidence="6 7" key="2">
    <citation type="submission" date="2019-08" db="EMBL/GenBank/DDBJ databases">
        <title>Amycolatopsis acidicola sp. nov., isolated from peat swamp forest soil.</title>
        <authorList>
            <person name="Srisuk N."/>
        </authorList>
    </citation>
    <scope>NUCLEOTIDE SEQUENCE [LARGE SCALE GENOMIC DNA]</scope>
    <source>
        <strain evidence="6 7">TBRC 6029</strain>
    </source>
</reference>
<keyword evidence="7" id="KW-1185">Reference proteome</keyword>
<evidence type="ECO:0000256" key="1">
    <source>
        <dbReference type="ARBA" id="ARBA00009986"/>
    </source>
</evidence>
<comment type="caution">
    <text evidence="6">The sequence shown here is derived from an EMBL/GenBank/DDBJ whole genome shotgun (WGS) entry which is preliminary data.</text>
</comment>
<evidence type="ECO:0000256" key="2">
    <source>
        <dbReference type="ARBA" id="ARBA00023002"/>
    </source>
</evidence>
<evidence type="ECO:0000256" key="3">
    <source>
        <dbReference type="PROSITE-ProRule" id="PRU10007"/>
    </source>
</evidence>